<dbReference type="Proteomes" id="UP000499080">
    <property type="component" value="Unassembled WGS sequence"/>
</dbReference>
<dbReference type="InterPro" id="IPR025398">
    <property type="entry name" value="DUF4371"/>
</dbReference>
<dbReference type="Pfam" id="PF14291">
    <property type="entry name" value="DUF4371"/>
    <property type="match status" value="1"/>
</dbReference>
<organism evidence="2 3">
    <name type="scientific">Araneus ventricosus</name>
    <name type="common">Orbweaver spider</name>
    <name type="synonym">Epeira ventricosa</name>
    <dbReference type="NCBI Taxonomy" id="182803"/>
    <lineage>
        <taxon>Eukaryota</taxon>
        <taxon>Metazoa</taxon>
        <taxon>Ecdysozoa</taxon>
        <taxon>Arthropoda</taxon>
        <taxon>Chelicerata</taxon>
        <taxon>Arachnida</taxon>
        <taxon>Araneae</taxon>
        <taxon>Araneomorphae</taxon>
        <taxon>Entelegynae</taxon>
        <taxon>Araneoidea</taxon>
        <taxon>Araneidae</taxon>
        <taxon>Araneus</taxon>
    </lineage>
</organism>
<dbReference type="InterPro" id="IPR012337">
    <property type="entry name" value="RNaseH-like_sf"/>
</dbReference>
<evidence type="ECO:0000313" key="2">
    <source>
        <dbReference type="EMBL" id="GBM15267.1"/>
    </source>
</evidence>
<evidence type="ECO:0000313" key="3">
    <source>
        <dbReference type="Proteomes" id="UP000499080"/>
    </source>
</evidence>
<proteinExistence type="predicted"/>
<comment type="caution">
    <text evidence="2">The sequence shown here is derived from an EMBL/GenBank/DDBJ whole genome shotgun (WGS) entry which is preliminary data.</text>
</comment>
<dbReference type="PANTHER" id="PTHR45749">
    <property type="match status" value="1"/>
</dbReference>
<protein>
    <submittedName>
        <fullName evidence="2">Zinc finger MYM-type protein 1</fullName>
    </submittedName>
</protein>
<feature type="domain" description="DUF4371" evidence="1">
    <location>
        <begin position="146"/>
        <end position="323"/>
    </location>
</feature>
<dbReference type="AlphaFoldDB" id="A0A4Y2DGJ9"/>
<evidence type="ECO:0000259" key="1">
    <source>
        <dbReference type="Pfam" id="PF14291"/>
    </source>
</evidence>
<dbReference type="OrthoDB" id="6759200at2759"/>
<gene>
    <name evidence="2" type="primary">ZMYM1_53</name>
    <name evidence="2" type="ORF">AVEN_144052_1</name>
</gene>
<name>A0A4Y2DGJ9_ARAVE</name>
<accession>A0A4Y2DGJ9</accession>
<dbReference type="SUPFAM" id="SSF53098">
    <property type="entry name" value="Ribonuclease H-like"/>
    <property type="match status" value="1"/>
</dbReference>
<dbReference type="PANTHER" id="PTHR45749:SF28">
    <property type="entry name" value="ZINC FINGER MYM-TYPE PROTEIN 1-LIKE-RELATED"/>
    <property type="match status" value="1"/>
</dbReference>
<reference evidence="2 3" key="1">
    <citation type="journal article" date="2019" name="Sci. Rep.">
        <title>Orb-weaving spider Araneus ventricosus genome elucidates the spidroin gene catalogue.</title>
        <authorList>
            <person name="Kono N."/>
            <person name="Nakamura H."/>
            <person name="Ohtoshi R."/>
            <person name="Moran D.A.P."/>
            <person name="Shinohara A."/>
            <person name="Yoshida Y."/>
            <person name="Fujiwara M."/>
            <person name="Mori M."/>
            <person name="Tomita M."/>
            <person name="Arakawa K."/>
        </authorList>
    </citation>
    <scope>NUCLEOTIDE SEQUENCE [LARGE SCALE GENOMIC DNA]</scope>
</reference>
<keyword evidence="3" id="KW-1185">Reference proteome</keyword>
<dbReference type="EMBL" id="BGPR01000357">
    <property type="protein sequence ID" value="GBM15267.1"/>
    <property type="molecule type" value="Genomic_DNA"/>
</dbReference>
<sequence length="588" mass="67563">MALCKINVSELKQLHFSTLCLERKIELKLLRPTPLLNLIQVTKCKTRDFKREFKPDLYEKCSWICGCESTNRLFCFPCLLFAKQNGDSSSVSYGVDLSHLTQKIKKHECSQSHLNSILEFNLLGKVDIRQQLDIAFRSNVKRHNEKVTKNRYVLTKIIDCILFCGAFELALRGHDEREDSLNTGVFRGLINFSAELDSSLKDHLTSATVFKGTSKEIQNDLLDYMLTVCQNHIKNEISKASFVSVIADETTDVSSISQLVVVFRYVLSNGQPVERFWGFTNPPGHDAKSIAEFIQASLETVVAKPEKLISQSYDGTNVTSGQHAGVQAFIQCAYKNAQYVHCYAHQLNLIVGQATSQNQQVRVFFFQPVSDISNFFNKSPQRIAVLDETVRKRIPHGSATRWNFKSRTINTMYEYKEQLIECVGKIEPTSKQAVAINQAGAIRRMLEDSKFVFWLTVFHNIMPHVDVLYNQLQKTRTDAALIRKQVNIFQQSLEKERKRMDTVTKDISASYETSRKRKGENIHINITVAAREICDVISNQIKERFCFISHYSAFSLLEAPKFQEYEKSFQLRFLTKQLMFIPCYRRIV</sequence>